<accession>A0A2A4Z6C5</accession>
<dbReference type="PROSITE" id="PS01117">
    <property type="entry name" value="HTH_MARR_1"/>
    <property type="match status" value="1"/>
</dbReference>
<reference evidence="5" key="2">
    <citation type="journal article" date="2018" name="ISME J.">
        <title>A dynamic microbial community with high functional redundancy inhabits the cold, oxic subseafloor aquifer.</title>
        <authorList>
            <person name="Tully B.J."/>
            <person name="Wheat C.G."/>
            <person name="Glazer B.T."/>
            <person name="Huber J.A."/>
        </authorList>
    </citation>
    <scope>NUCLEOTIDE SEQUENCE</scope>
    <source>
        <strain evidence="5">NORP83</strain>
    </source>
</reference>
<dbReference type="InterPro" id="IPR023187">
    <property type="entry name" value="Tscrpt_reg_MarR-type_CS"/>
</dbReference>
<protein>
    <recommendedName>
        <fullName evidence="4">HTH marR-type domain-containing protein</fullName>
    </recommendedName>
</protein>
<feature type="domain" description="HTH marR-type" evidence="4">
    <location>
        <begin position="1"/>
        <end position="137"/>
    </location>
</feature>
<dbReference type="SMART" id="SM00347">
    <property type="entry name" value="HTH_MARR"/>
    <property type="match status" value="1"/>
</dbReference>
<dbReference type="GO" id="GO:0003677">
    <property type="term" value="F:DNA binding"/>
    <property type="evidence" value="ECO:0007669"/>
    <property type="project" value="UniProtKB-KW"/>
</dbReference>
<keyword evidence="1" id="KW-0805">Transcription regulation</keyword>
<dbReference type="InterPro" id="IPR039422">
    <property type="entry name" value="MarR/SlyA-like"/>
</dbReference>
<dbReference type="PROSITE" id="PS50995">
    <property type="entry name" value="HTH_MARR_2"/>
    <property type="match status" value="1"/>
</dbReference>
<evidence type="ECO:0000256" key="2">
    <source>
        <dbReference type="ARBA" id="ARBA00023125"/>
    </source>
</evidence>
<dbReference type="InterPro" id="IPR000835">
    <property type="entry name" value="HTH_MarR-typ"/>
</dbReference>
<keyword evidence="3" id="KW-0804">Transcription</keyword>
<dbReference type="InterPro" id="IPR036390">
    <property type="entry name" value="WH_DNA-bd_sf"/>
</dbReference>
<keyword evidence="2" id="KW-0238">DNA-binding</keyword>
<name>A0A2A4Z6C5_9PROT</name>
<organism evidence="5">
    <name type="scientific">OCS116 cluster bacterium</name>
    <dbReference type="NCBI Taxonomy" id="2030921"/>
    <lineage>
        <taxon>Bacteria</taxon>
        <taxon>Pseudomonadati</taxon>
        <taxon>Pseudomonadota</taxon>
        <taxon>Alphaproteobacteria</taxon>
        <taxon>OCS116 cluster</taxon>
    </lineage>
</organism>
<dbReference type="Pfam" id="PF01047">
    <property type="entry name" value="MarR"/>
    <property type="match status" value="1"/>
</dbReference>
<dbReference type="GO" id="GO:0006950">
    <property type="term" value="P:response to stress"/>
    <property type="evidence" value="ECO:0007669"/>
    <property type="project" value="TreeGrafter"/>
</dbReference>
<dbReference type="PRINTS" id="PR00598">
    <property type="entry name" value="HTHMARR"/>
</dbReference>
<dbReference type="AlphaFoldDB" id="A0A2A4Z6C5"/>
<evidence type="ECO:0000256" key="1">
    <source>
        <dbReference type="ARBA" id="ARBA00023015"/>
    </source>
</evidence>
<dbReference type="PANTHER" id="PTHR33164">
    <property type="entry name" value="TRANSCRIPTIONAL REGULATOR, MARR FAMILY"/>
    <property type="match status" value="1"/>
</dbReference>
<dbReference type="InterPro" id="IPR036388">
    <property type="entry name" value="WH-like_DNA-bd_sf"/>
</dbReference>
<dbReference type="Gene3D" id="1.10.10.10">
    <property type="entry name" value="Winged helix-like DNA-binding domain superfamily/Winged helix DNA-binding domain"/>
    <property type="match status" value="1"/>
</dbReference>
<evidence type="ECO:0000313" key="5">
    <source>
        <dbReference type="EMBL" id="PCJ02577.1"/>
    </source>
</evidence>
<dbReference type="PANTHER" id="PTHR33164:SF13">
    <property type="entry name" value="4-HYDROXYPHENYLACETATE CATABOLISM PROTEIN"/>
    <property type="match status" value="1"/>
</dbReference>
<comment type="caution">
    <text evidence="5">The sequence shown here is derived from an EMBL/GenBank/DDBJ whole genome shotgun (WGS) entry which is preliminary data.</text>
</comment>
<sequence>MAYAERSLAIACTRGREAIVIRFKELLHAEKLTEQQWRILRILIDQGPMIGSDLTKLSCIHKASMTRIMSSLEKMGYVQRTPSDDDRRASTVSLSESGTELMERLMPVANEIYKGIVNDIGLVKYRRLLSLLQDLAEINEPW</sequence>
<evidence type="ECO:0000256" key="3">
    <source>
        <dbReference type="ARBA" id="ARBA00023163"/>
    </source>
</evidence>
<evidence type="ECO:0000259" key="4">
    <source>
        <dbReference type="PROSITE" id="PS50995"/>
    </source>
</evidence>
<gene>
    <name evidence="5" type="ORF">COB13_05150</name>
</gene>
<dbReference type="GO" id="GO:0003700">
    <property type="term" value="F:DNA-binding transcription factor activity"/>
    <property type="evidence" value="ECO:0007669"/>
    <property type="project" value="InterPro"/>
</dbReference>
<dbReference type="EMBL" id="NVUS01000004">
    <property type="protein sequence ID" value="PCJ02577.1"/>
    <property type="molecule type" value="Genomic_DNA"/>
</dbReference>
<reference key="1">
    <citation type="submission" date="2017-08" db="EMBL/GenBank/DDBJ databases">
        <title>A dynamic microbial community with high functional redundancy inhabits the cold, oxic subseafloor aquifer.</title>
        <authorList>
            <person name="Tully B.J."/>
            <person name="Wheat C.G."/>
            <person name="Glazer B.T."/>
            <person name="Huber J.A."/>
        </authorList>
    </citation>
    <scope>NUCLEOTIDE SEQUENCE [LARGE SCALE GENOMIC DNA]</scope>
</reference>
<proteinExistence type="predicted"/>
<dbReference type="SUPFAM" id="SSF46785">
    <property type="entry name" value="Winged helix' DNA-binding domain"/>
    <property type="match status" value="1"/>
</dbReference>